<dbReference type="InterPro" id="IPR027408">
    <property type="entry name" value="PNPase/RNase_PH_dom_sf"/>
</dbReference>
<keyword evidence="2 8" id="KW-0963">Cytoplasm</keyword>
<dbReference type="Proteomes" id="UP001183202">
    <property type="component" value="Unassembled WGS sequence"/>
</dbReference>
<dbReference type="CDD" id="cd11364">
    <property type="entry name" value="RNase_PH_PNPase_2"/>
    <property type="match status" value="1"/>
</dbReference>
<evidence type="ECO:0000256" key="3">
    <source>
        <dbReference type="ARBA" id="ARBA00022679"/>
    </source>
</evidence>
<dbReference type="Pfam" id="PF01138">
    <property type="entry name" value="RNase_PH"/>
    <property type="match status" value="2"/>
</dbReference>
<dbReference type="InterPro" id="IPR036456">
    <property type="entry name" value="PNPase_PH_RNA-bd_sf"/>
</dbReference>
<evidence type="ECO:0000259" key="10">
    <source>
        <dbReference type="PROSITE" id="PS50126"/>
    </source>
</evidence>
<evidence type="ECO:0000256" key="5">
    <source>
        <dbReference type="ARBA" id="ARBA00022723"/>
    </source>
</evidence>
<dbReference type="InterPro" id="IPR014069">
    <property type="entry name" value="GPSI/PNP"/>
</dbReference>
<organism evidence="11 12">
    <name type="scientific">Pseudonocardia charpentierae</name>
    <dbReference type="NCBI Taxonomy" id="3075545"/>
    <lineage>
        <taxon>Bacteria</taxon>
        <taxon>Bacillati</taxon>
        <taxon>Actinomycetota</taxon>
        <taxon>Actinomycetes</taxon>
        <taxon>Pseudonocardiales</taxon>
        <taxon>Pseudonocardiaceae</taxon>
        <taxon>Pseudonocardia</taxon>
    </lineage>
</organism>
<dbReference type="InterPro" id="IPR012340">
    <property type="entry name" value="NA-bd_OB-fold"/>
</dbReference>
<dbReference type="PIRSF" id="PIRSF005499">
    <property type="entry name" value="PNPase"/>
    <property type="match status" value="1"/>
</dbReference>
<keyword evidence="4 8" id="KW-0548">Nucleotidyltransferase</keyword>
<name>A0ABU2NDA6_9PSEU</name>
<dbReference type="SMART" id="SM00316">
    <property type="entry name" value="S1"/>
    <property type="match status" value="1"/>
</dbReference>
<dbReference type="InterPro" id="IPR020568">
    <property type="entry name" value="Ribosomal_Su5_D2-typ_SF"/>
</dbReference>
<evidence type="ECO:0000313" key="11">
    <source>
        <dbReference type="EMBL" id="MDT0351023.1"/>
    </source>
</evidence>
<evidence type="ECO:0000313" key="12">
    <source>
        <dbReference type="Proteomes" id="UP001183202"/>
    </source>
</evidence>
<dbReference type="Pfam" id="PF00013">
    <property type="entry name" value="KH_1"/>
    <property type="match status" value="1"/>
</dbReference>
<evidence type="ECO:0000256" key="7">
    <source>
        <dbReference type="ARBA" id="ARBA00022884"/>
    </source>
</evidence>
<dbReference type="Gene3D" id="3.30.230.70">
    <property type="entry name" value="GHMP Kinase, N-terminal domain"/>
    <property type="match status" value="2"/>
</dbReference>
<dbReference type="CDD" id="cd02393">
    <property type="entry name" value="KH-I_PNPase"/>
    <property type="match status" value="1"/>
</dbReference>
<dbReference type="NCBIfam" id="TIGR03591">
    <property type="entry name" value="polynuc_phos"/>
    <property type="match status" value="1"/>
</dbReference>
<keyword evidence="5 8" id="KW-0479">Metal-binding</keyword>
<proteinExistence type="inferred from homology"/>
<dbReference type="PROSITE" id="PS50084">
    <property type="entry name" value="KH_TYPE_1"/>
    <property type="match status" value="1"/>
</dbReference>
<dbReference type="Pfam" id="PF00575">
    <property type="entry name" value="S1"/>
    <property type="match status" value="1"/>
</dbReference>
<dbReference type="SUPFAM" id="SSF54211">
    <property type="entry name" value="Ribosomal protein S5 domain 2-like"/>
    <property type="match status" value="2"/>
</dbReference>
<dbReference type="InterPro" id="IPR003029">
    <property type="entry name" value="S1_domain"/>
</dbReference>
<dbReference type="SUPFAM" id="SSF50249">
    <property type="entry name" value="Nucleic acid-binding proteins"/>
    <property type="match status" value="1"/>
</dbReference>
<dbReference type="SUPFAM" id="SSF55666">
    <property type="entry name" value="Ribonuclease PH domain 2-like"/>
    <property type="match status" value="2"/>
</dbReference>
<dbReference type="NCBIfam" id="NF008805">
    <property type="entry name" value="PRK11824.1"/>
    <property type="match status" value="1"/>
</dbReference>
<comment type="caution">
    <text evidence="11">The sequence shown here is derived from an EMBL/GenBank/DDBJ whole genome shotgun (WGS) entry which is preliminary data.</text>
</comment>
<evidence type="ECO:0000256" key="4">
    <source>
        <dbReference type="ARBA" id="ARBA00022695"/>
    </source>
</evidence>
<keyword evidence="6 8" id="KW-0460">Magnesium</keyword>
<comment type="catalytic activity">
    <reaction evidence="8">
        <text>RNA(n+1) + phosphate = RNA(n) + a ribonucleoside 5'-diphosphate</text>
        <dbReference type="Rhea" id="RHEA:22096"/>
        <dbReference type="Rhea" id="RHEA-COMP:14527"/>
        <dbReference type="Rhea" id="RHEA-COMP:17342"/>
        <dbReference type="ChEBI" id="CHEBI:43474"/>
        <dbReference type="ChEBI" id="CHEBI:57930"/>
        <dbReference type="ChEBI" id="CHEBI:140395"/>
        <dbReference type="EC" id="2.7.7.8"/>
    </reaction>
</comment>
<evidence type="ECO:0000256" key="2">
    <source>
        <dbReference type="ARBA" id="ARBA00022490"/>
    </source>
</evidence>
<comment type="similarity">
    <text evidence="1 8">Belongs to the polyribonucleotide nucleotidyltransferase family.</text>
</comment>
<dbReference type="InterPro" id="IPR004087">
    <property type="entry name" value="KH_dom"/>
</dbReference>
<evidence type="ECO:0000256" key="6">
    <source>
        <dbReference type="ARBA" id="ARBA00022842"/>
    </source>
</evidence>
<keyword evidence="12" id="KW-1185">Reference proteome</keyword>
<feature type="binding site" evidence="8">
    <location>
        <position position="536"/>
    </location>
    <ligand>
        <name>Mg(2+)</name>
        <dbReference type="ChEBI" id="CHEBI:18420"/>
    </ligand>
</feature>
<dbReference type="SMART" id="SM00322">
    <property type="entry name" value="KH"/>
    <property type="match status" value="1"/>
</dbReference>
<dbReference type="Gene3D" id="3.30.1370.10">
    <property type="entry name" value="K Homology domain, type 1"/>
    <property type="match status" value="1"/>
</dbReference>
<comment type="cofactor">
    <cofactor evidence="8">
        <name>Mg(2+)</name>
        <dbReference type="ChEBI" id="CHEBI:18420"/>
    </cofactor>
</comment>
<evidence type="ECO:0000256" key="9">
    <source>
        <dbReference type="SAM" id="MobiDB-lite"/>
    </source>
</evidence>
<keyword evidence="3 8" id="KW-0808">Transferase</keyword>
<reference evidence="12" key="1">
    <citation type="submission" date="2023-07" db="EMBL/GenBank/DDBJ databases">
        <title>30 novel species of actinomycetes from the DSMZ collection.</title>
        <authorList>
            <person name="Nouioui I."/>
        </authorList>
    </citation>
    <scope>NUCLEOTIDE SEQUENCE [LARGE SCALE GENOMIC DNA]</scope>
    <source>
        <strain evidence="12">DSM 45834</strain>
    </source>
</reference>
<dbReference type="InterPro" id="IPR012162">
    <property type="entry name" value="PNPase"/>
</dbReference>
<dbReference type="Gene3D" id="2.40.50.140">
    <property type="entry name" value="Nucleic acid-binding proteins"/>
    <property type="match status" value="1"/>
</dbReference>
<dbReference type="InterPro" id="IPR036345">
    <property type="entry name" value="ExoRNase_PH_dom2_sf"/>
</dbReference>
<dbReference type="Pfam" id="PF03726">
    <property type="entry name" value="PNPase"/>
    <property type="match status" value="1"/>
</dbReference>
<dbReference type="GO" id="GO:0004654">
    <property type="term" value="F:polyribonucleotide nucleotidyltransferase activity"/>
    <property type="evidence" value="ECO:0007669"/>
    <property type="project" value="UniProtKB-EC"/>
</dbReference>
<dbReference type="RefSeq" id="WP_311557129.1">
    <property type="nucleotide sequence ID" value="NZ_JAVREJ010000010.1"/>
</dbReference>
<dbReference type="PANTHER" id="PTHR11252:SF0">
    <property type="entry name" value="POLYRIBONUCLEOTIDE NUCLEOTIDYLTRANSFERASE 1, MITOCHONDRIAL"/>
    <property type="match status" value="1"/>
</dbReference>
<dbReference type="NCBIfam" id="TIGR02696">
    <property type="entry name" value="pppGpp_PNP"/>
    <property type="match status" value="1"/>
</dbReference>
<dbReference type="HAMAP" id="MF_01595">
    <property type="entry name" value="PNPase"/>
    <property type="match status" value="1"/>
</dbReference>
<protein>
    <recommendedName>
        <fullName evidence="8">Polyribonucleotide nucleotidyltransferase</fullName>
        <ecNumber evidence="8">2.7.7.8</ecNumber>
    </recommendedName>
    <alternativeName>
        <fullName evidence="8">Polynucleotide phosphorylase</fullName>
        <shortName evidence="8">PNPase</shortName>
    </alternativeName>
</protein>
<dbReference type="EMBL" id="JAVREJ010000010">
    <property type="protein sequence ID" value="MDT0351023.1"/>
    <property type="molecule type" value="Genomic_DNA"/>
</dbReference>
<dbReference type="InterPro" id="IPR004088">
    <property type="entry name" value="KH_dom_type_1"/>
</dbReference>
<feature type="domain" description="S1 motif" evidence="10">
    <location>
        <begin position="673"/>
        <end position="742"/>
    </location>
</feature>
<dbReference type="InterPro" id="IPR001247">
    <property type="entry name" value="ExoRNase_PH_dom1"/>
</dbReference>
<keyword evidence="7 8" id="KW-0694">RNA-binding</keyword>
<dbReference type="SUPFAM" id="SSF46915">
    <property type="entry name" value="Polynucleotide phosphorylase/guanosine pentaphosphate synthase (PNPase/GPSI), domain 3"/>
    <property type="match status" value="1"/>
</dbReference>
<dbReference type="PROSITE" id="PS50126">
    <property type="entry name" value="S1"/>
    <property type="match status" value="1"/>
</dbReference>
<evidence type="ECO:0000256" key="8">
    <source>
        <dbReference type="HAMAP-Rule" id="MF_01595"/>
    </source>
</evidence>
<feature type="region of interest" description="Disordered" evidence="9">
    <location>
        <begin position="743"/>
        <end position="765"/>
    </location>
</feature>
<dbReference type="InterPro" id="IPR036612">
    <property type="entry name" value="KH_dom_type_1_sf"/>
</dbReference>
<dbReference type="EC" id="2.7.7.8" evidence="8"/>
<feature type="binding site" evidence="8">
    <location>
        <position position="542"/>
    </location>
    <ligand>
        <name>Mg(2+)</name>
        <dbReference type="ChEBI" id="CHEBI:18420"/>
    </ligand>
</feature>
<sequence>MTDPHNDTDGVHETTAVLDNGSFGTRTIRFETGRLARQAAGSVVAYLDDETMLLSATTASKHPKEHFDFFPLTVDVEERMYAAGRIPGSFFRREGRPGTDAILTCRLIDRPLRPSFVDGLRNEIQVVVTVMSLNPQDPYDVVAINAASASTQLAGLPFSGPIGGVRVALISEEDGSGGTWVAFPTWEQLERAVFDMVVAGRVVAGPAGPGGIRGDEDVAIMMVEAEATTETINLVAEGAQAPTEDVVAAGLEAAKPFIRTLCIAQQQLADVAAKPTRTYPTFPAYQPDVFEAVSNLATDDLAQALAIAGKQERESRLDEVKVAVLDKVAPQFEGREKEIGAAFRSLNKNLVRRRILTDQIRIDGRGLTDIRPLSAEVEVVPRAHGSALFERGETQILGVTTLNMLRMEQQIDQLGPETKKRYLHHYNFPPYSTGETGRVGSPKRREIGHGALAERALLPVLPTREEFPYAIRQVSEALGSNGSTSMGSVCASTMSLLNAGVPLKAPVAGIAMGLVSDEVDGATRYVALTDILGAEDAFGDMDFKVAGTAEFVTALQLDTKLDGIPSEVLAAALAQAKDARLTILEVIGEAIDRPDEMSTYAPRVTAIKVPIDKIGEVIGPKGKMINSITEKTGADISIEDDGTIYVGAADGPSAEEAIGMINAIANPQLPKIGERFLGTVVKTAAFGAFVSLVPGKDGLVHISKLGSGKRIAKVEDVVKVGDKIRVEVTDIDNRGKISLVPVQEDGAAPAEDPTPADVPVEVTTS</sequence>
<evidence type="ECO:0000256" key="1">
    <source>
        <dbReference type="ARBA" id="ARBA00007404"/>
    </source>
</evidence>
<dbReference type="InterPro" id="IPR015848">
    <property type="entry name" value="PNPase_PH_RNA-bd_bac/org-type"/>
</dbReference>
<gene>
    <name evidence="8" type="primary">pnp</name>
    <name evidence="11" type="ORF">RM445_15950</name>
</gene>
<dbReference type="PANTHER" id="PTHR11252">
    <property type="entry name" value="POLYRIBONUCLEOTIDE NUCLEOTIDYLTRANSFERASE"/>
    <property type="match status" value="1"/>
</dbReference>
<accession>A0ABU2NDA6</accession>
<comment type="function">
    <text evidence="8">Involved in mRNA degradation. Catalyzes the phosphorolysis of single-stranded polyribonucleotides processively in the 3'- to 5'-direction.</text>
</comment>
<dbReference type="CDD" id="cd04472">
    <property type="entry name" value="S1_PNPase"/>
    <property type="match status" value="1"/>
</dbReference>
<dbReference type="SUPFAM" id="SSF54791">
    <property type="entry name" value="Eukaryotic type KH-domain (KH-domain type I)"/>
    <property type="match status" value="1"/>
</dbReference>
<comment type="subcellular location">
    <subcellularLocation>
        <location evidence="8">Cytoplasm</location>
    </subcellularLocation>
</comment>